<dbReference type="PANTHER" id="PTHR36505">
    <property type="entry name" value="BLR1072 PROTEIN"/>
    <property type="match status" value="1"/>
</dbReference>
<evidence type="ECO:0000313" key="2">
    <source>
        <dbReference type="EMBL" id="GID43189.1"/>
    </source>
</evidence>
<dbReference type="InterPro" id="IPR014747">
    <property type="entry name" value="Bac_photo_RC_H_C"/>
</dbReference>
<dbReference type="Pfam" id="PF05239">
    <property type="entry name" value="PRC"/>
    <property type="match status" value="1"/>
</dbReference>
<reference evidence="2" key="1">
    <citation type="submission" date="2021-01" db="EMBL/GenBank/DDBJ databases">
        <title>Whole genome shotgun sequence of Actinoplanes capillaceus NBRC 16408.</title>
        <authorList>
            <person name="Komaki H."/>
            <person name="Tamura T."/>
        </authorList>
    </citation>
    <scope>NUCLEOTIDE SEQUENCE [LARGE SCALE GENOMIC DNA]</scope>
    <source>
        <strain evidence="2">NBRC 16408</strain>
    </source>
</reference>
<accession>A0ABQ3W821</accession>
<dbReference type="InterPro" id="IPR027275">
    <property type="entry name" value="PRC-brl_dom"/>
</dbReference>
<comment type="caution">
    <text evidence="2">The sequence shown here is derived from an EMBL/GenBank/DDBJ whole genome shotgun (WGS) entry which is preliminary data.</text>
</comment>
<sequence>MRLGMHGGKEVAVMEEPIGTLTPLSDTDQMIADPEQDVRGRAVIDCNGEKVGTVADLLVDTAENHVRFLRVAHGGILGIGAVSSFIPVDAVRRVTDDEVLIDSAKDRIAGAPPYDPDLVDQNDYYEKIYGHYGYPPYWAPGYMYPPFPGIR</sequence>
<dbReference type="Gene3D" id="3.90.50.10">
    <property type="entry name" value="Photosynthetic Reaction Center, subunit H, domain 2"/>
    <property type="match status" value="1"/>
</dbReference>
<dbReference type="PANTHER" id="PTHR36505:SF1">
    <property type="entry name" value="BLR1072 PROTEIN"/>
    <property type="match status" value="1"/>
</dbReference>
<name>A0ABQ3W821_9ACTN</name>
<dbReference type="SUPFAM" id="SSF50346">
    <property type="entry name" value="PRC-barrel domain"/>
    <property type="match status" value="1"/>
</dbReference>
<evidence type="ECO:0000259" key="1">
    <source>
        <dbReference type="Pfam" id="PF05239"/>
    </source>
</evidence>
<protein>
    <submittedName>
        <fullName evidence="2">Photosystem reaction center subunit H</fullName>
    </submittedName>
</protein>
<proteinExistence type="predicted"/>
<organism evidence="2">
    <name type="scientific">Actinoplanes campanulatus</name>
    <dbReference type="NCBI Taxonomy" id="113559"/>
    <lineage>
        <taxon>Bacteria</taxon>
        <taxon>Bacillati</taxon>
        <taxon>Actinomycetota</taxon>
        <taxon>Actinomycetes</taxon>
        <taxon>Micromonosporales</taxon>
        <taxon>Micromonosporaceae</taxon>
        <taxon>Actinoplanes</taxon>
    </lineage>
</organism>
<dbReference type="InterPro" id="IPR011033">
    <property type="entry name" value="PRC_barrel-like_sf"/>
</dbReference>
<gene>
    <name evidence="2" type="ORF">Aca07nite_04640</name>
</gene>
<feature type="domain" description="PRC-barrel" evidence="1">
    <location>
        <begin position="37"/>
        <end position="107"/>
    </location>
</feature>
<dbReference type="EMBL" id="BOMF01000006">
    <property type="protein sequence ID" value="GID43189.1"/>
    <property type="molecule type" value="Genomic_DNA"/>
</dbReference>